<protein>
    <submittedName>
        <fullName evidence="1">Uncharacterized protein</fullName>
    </submittedName>
</protein>
<evidence type="ECO:0000313" key="2">
    <source>
        <dbReference type="Proteomes" id="UP000223968"/>
    </source>
</evidence>
<keyword evidence="2" id="KW-1185">Reference proteome</keyword>
<evidence type="ECO:0000313" key="1">
    <source>
        <dbReference type="EMBL" id="PGG98329.1"/>
    </source>
</evidence>
<dbReference type="AlphaFoldDB" id="A0A2B7WP50"/>
<comment type="caution">
    <text evidence="1">The sequence shown here is derived from an EMBL/GenBank/DDBJ whole genome shotgun (WGS) entry which is preliminary data.</text>
</comment>
<proteinExistence type="predicted"/>
<dbReference type="STRING" id="1447875.A0A2B7WP50"/>
<accession>A0A2B7WP50</accession>
<reference evidence="1 2" key="1">
    <citation type="submission" date="2017-10" db="EMBL/GenBank/DDBJ databases">
        <title>Comparative genomics in systemic dimorphic fungi from Ajellomycetaceae.</title>
        <authorList>
            <person name="Munoz J.F."/>
            <person name="Mcewen J.G."/>
            <person name="Clay O.K."/>
            <person name="Cuomo C.A."/>
        </authorList>
    </citation>
    <scope>NUCLEOTIDE SEQUENCE [LARGE SCALE GENOMIC DNA]</scope>
    <source>
        <strain evidence="1 2">UAMH5409</strain>
    </source>
</reference>
<sequence length="338" mass="39324">MRCTPSVYNDVYVEFWALVEFPMPGLVDLYFCLEYHYATPKECEKIFFGSRWPNWVLPILNVRGLRTFELSIDMQSYFERSTPMYIPVPPLLLLQAAELAEDIKCVMLSKVANDPGELDVSSSLLSQAAKQEHKAKLLTWLLRRYQLVTPASVEFEKQKSSLSYGFLTDELYRPDLIEAHRSVKPRRDRMDGQLYVKNAIQWIIQKGESYPKSVAIPIDIKRPLRVPSETKFSLYSSTRNMKSHYPASHEENEGATLAVQTHLHPEPKEGNHHYYRYRYQIFLLLYRGEMHIEAARSRGAPNSVIEPCPLISELVKPAEWNFRNFCANKYDQYNNQAT</sequence>
<name>A0A2B7WP50_9EURO</name>
<dbReference type="EMBL" id="PDNB01000227">
    <property type="protein sequence ID" value="PGG98329.1"/>
    <property type="molecule type" value="Genomic_DNA"/>
</dbReference>
<organism evidence="1 2">
    <name type="scientific">Helicocarpus griseus UAMH5409</name>
    <dbReference type="NCBI Taxonomy" id="1447875"/>
    <lineage>
        <taxon>Eukaryota</taxon>
        <taxon>Fungi</taxon>
        <taxon>Dikarya</taxon>
        <taxon>Ascomycota</taxon>
        <taxon>Pezizomycotina</taxon>
        <taxon>Eurotiomycetes</taxon>
        <taxon>Eurotiomycetidae</taxon>
        <taxon>Onygenales</taxon>
        <taxon>Ajellomycetaceae</taxon>
        <taxon>Helicocarpus</taxon>
    </lineage>
</organism>
<gene>
    <name evidence="1" type="ORF">AJ79_08896</name>
</gene>
<dbReference type="OrthoDB" id="2963168at2759"/>
<dbReference type="Proteomes" id="UP000223968">
    <property type="component" value="Unassembled WGS sequence"/>
</dbReference>